<dbReference type="SUPFAM" id="SSF57756">
    <property type="entry name" value="Retrovirus zinc finger-like domains"/>
    <property type="match status" value="1"/>
</dbReference>
<dbReference type="EMBL" id="PDCK01000040">
    <property type="protein sequence ID" value="PRQ48543.1"/>
    <property type="molecule type" value="Genomic_DNA"/>
</dbReference>
<gene>
    <name evidence="1" type="ORF">RchiOBHm_Chr2g0111881</name>
</gene>
<dbReference type="PANTHER" id="PTHR47481">
    <property type="match status" value="1"/>
</dbReference>
<proteinExistence type="predicted"/>
<name>A0A2P6RQ38_ROSCH</name>
<reference evidence="1 2" key="1">
    <citation type="journal article" date="2018" name="Nat. Genet.">
        <title>The Rosa genome provides new insights in the design of modern roses.</title>
        <authorList>
            <person name="Bendahmane M."/>
        </authorList>
    </citation>
    <scope>NUCLEOTIDE SEQUENCE [LARGE SCALE GENOMIC DNA]</scope>
    <source>
        <strain evidence="2">cv. Old Blush</strain>
    </source>
</reference>
<evidence type="ECO:0000313" key="1">
    <source>
        <dbReference type="EMBL" id="PRQ48543.1"/>
    </source>
</evidence>
<dbReference type="InterPro" id="IPR036875">
    <property type="entry name" value="Znf_CCHC_sf"/>
</dbReference>
<accession>A0A2P6RQ38</accession>
<dbReference type="Gramene" id="PRQ48543">
    <property type="protein sequence ID" value="PRQ48543"/>
    <property type="gene ID" value="RchiOBHm_Chr2g0111881"/>
</dbReference>
<dbReference type="Gene3D" id="4.10.60.10">
    <property type="entry name" value="Zinc finger, CCHC-type"/>
    <property type="match status" value="1"/>
</dbReference>
<dbReference type="GO" id="GO:0003676">
    <property type="term" value="F:nucleic acid binding"/>
    <property type="evidence" value="ECO:0007669"/>
    <property type="project" value="InterPro"/>
</dbReference>
<organism evidence="1 2">
    <name type="scientific">Rosa chinensis</name>
    <name type="common">China rose</name>
    <dbReference type="NCBI Taxonomy" id="74649"/>
    <lineage>
        <taxon>Eukaryota</taxon>
        <taxon>Viridiplantae</taxon>
        <taxon>Streptophyta</taxon>
        <taxon>Embryophyta</taxon>
        <taxon>Tracheophyta</taxon>
        <taxon>Spermatophyta</taxon>
        <taxon>Magnoliopsida</taxon>
        <taxon>eudicotyledons</taxon>
        <taxon>Gunneridae</taxon>
        <taxon>Pentapetalae</taxon>
        <taxon>rosids</taxon>
        <taxon>fabids</taxon>
        <taxon>Rosales</taxon>
        <taxon>Rosaceae</taxon>
        <taxon>Rosoideae</taxon>
        <taxon>Rosoideae incertae sedis</taxon>
        <taxon>Rosa</taxon>
    </lineage>
</organism>
<dbReference type="Proteomes" id="UP000238479">
    <property type="component" value="Chromosome 2"/>
</dbReference>
<dbReference type="OMA" id="HVWIADI"/>
<sequence length="300" mass="32787">MDSVEKYLIKITRARNQLDALGVKMEDQDIVVVLLNGLPAEFNPIKAIIRARKTPITMQELRIQLLAAERDIANRAILNIMPAFSTRRTKKNVSKRCLNGNENNIGSMFENGGGYKNNFGLSPECQICRKKGHTAAYCFYRNDIPPDHLSNSVIICQICGLKGHAALDCHHRSNFALQGAEPPSTLAAMTMHNTNGASTSGDSITTQGFSYAGTSSPHPSFSPDQSQVLPTCSALGNSLNTHIGVSLVVVDGGDQNVINNDQADAQLQLPHEQFDQRSSQIYEKSMLTKAKGLSIKKKTF</sequence>
<comment type="caution">
    <text evidence="1">The sequence shown here is derived from an EMBL/GenBank/DDBJ whole genome shotgun (WGS) entry which is preliminary data.</text>
</comment>
<keyword evidence="2" id="KW-1185">Reference proteome</keyword>
<dbReference type="GO" id="GO:0008270">
    <property type="term" value="F:zinc ion binding"/>
    <property type="evidence" value="ECO:0007669"/>
    <property type="project" value="InterPro"/>
</dbReference>
<dbReference type="PANTHER" id="PTHR47481:SF22">
    <property type="entry name" value="RETROTRANSPOSON GAG DOMAIN-CONTAINING PROTEIN"/>
    <property type="match status" value="1"/>
</dbReference>
<protein>
    <submittedName>
        <fullName evidence="1">Putative transcription factor interactor and regulator CCHC(Zn) family</fullName>
    </submittedName>
</protein>
<dbReference type="AlphaFoldDB" id="A0A2P6RQ38"/>
<dbReference type="Pfam" id="PF14223">
    <property type="entry name" value="Retrotran_gag_2"/>
    <property type="match status" value="1"/>
</dbReference>
<evidence type="ECO:0000313" key="2">
    <source>
        <dbReference type="Proteomes" id="UP000238479"/>
    </source>
</evidence>